<name>A0AAV7I0H5_COTGL</name>
<evidence type="ECO:0000313" key="4">
    <source>
        <dbReference type="Proteomes" id="UP000826195"/>
    </source>
</evidence>
<evidence type="ECO:0000313" key="3">
    <source>
        <dbReference type="EMBL" id="KAH0539314.1"/>
    </source>
</evidence>
<protein>
    <recommendedName>
        <fullName evidence="2">Ionotropic receptor 75a N-terminal domain-containing protein</fullName>
    </recommendedName>
</protein>
<feature type="signal peptide" evidence="1">
    <location>
        <begin position="1"/>
        <end position="24"/>
    </location>
</feature>
<evidence type="ECO:0000256" key="1">
    <source>
        <dbReference type="SAM" id="SignalP"/>
    </source>
</evidence>
<feature type="domain" description="Ionotropic receptor 75a N-terminal" evidence="2">
    <location>
        <begin position="30"/>
        <end position="230"/>
    </location>
</feature>
<reference evidence="3 4" key="1">
    <citation type="journal article" date="2021" name="J. Hered.">
        <title>A chromosome-level genome assembly of the parasitoid wasp, Cotesia glomerata (Hymenoptera: Braconidae).</title>
        <authorList>
            <person name="Pinto B.J."/>
            <person name="Weis J.J."/>
            <person name="Gamble T."/>
            <person name="Ode P.J."/>
            <person name="Paul R."/>
            <person name="Zaspel J.M."/>
        </authorList>
    </citation>
    <scope>NUCLEOTIDE SEQUENCE [LARGE SCALE GENOMIC DNA]</scope>
    <source>
        <strain evidence="3">CgM1</strain>
    </source>
</reference>
<accession>A0AAV7I0H5</accession>
<feature type="chain" id="PRO_5043978363" description="Ionotropic receptor 75a N-terminal domain-containing protein" evidence="1">
    <location>
        <begin position="25"/>
        <end position="274"/>
    </location>
</feature>
<dbReference type="AlphaFoldDB" id="A0AAV7I0H5"/>
<organism evidence="3 4">
    <name type="scientific">Cotesia glomerata</name>
    <name type="common">Lepidopteran parasitic wasp</name>
    <name type="synonym">Apanteles glomeratus</name>
    <dbReference type="NCBI Taxonomy" id="32391"/>
    <lineage>
        <taxon>Eukaryota</taxon>
        <taxon>Metazoa</taxon>
        <taxon>Ecdysozoa</taxon>
        <taxon>Arthropoda</taxon>
        <taxon>Hexapoda</taxon>
        <taxon>Insecta</taxon>
        <taxon>Pterygota</taxon>
        <taxon>Neoptera</taxon>
        <taxon>Endopterygota</taxon>
        <taxon>Hymenoptera</taxon>
        <taxon>Apocrita</taxon>
        <taxon>Ichneumonoidea</taxon>
        <taxon>Braconidae</taxon>
        <taxon>Microgastrinae</taxon>
        <taxon>Cotesia</taxon>
    </lineage>
</organism>
<dbReference type="Proteomes" id="UP000826195">
    <property type="component" value="Unassembled WGS sequence"/>
</dbReference>
<keyword evidence="1" id="KW-0732">Signal</keyword>
<evidence type="ECO:0000259" key="2">
    <source>
        <dbReference type="Pfam" id="PF24576"/>
    </source>
</evidence>
<gene>
    <name evidence="3" type="ORF">KQX54_003915</name>
</gene>
<dbReference type="EMBL" id="JAHXZJ010002609">
    <property type="protein sequence ID" value="KAH0539314.1"/>
    <property type="molecule type" value="Genomic_DNA"/>
</dbReference>
<comment type="caution">
    <text evidence="3">The sequence shown here is derived from an EMBL/GenBank/DDBJ whole genome shotgun (WGS) entry which is preliminary data.</text>
</comment>
<keyword evidence="4" id="KW-1185">Reference proteome</keyword>
<sequence>MKSRLSVYWLFIILLTLSLSTSKGHEILAKFTRDYFRNLYINQIVVFGCWDKYDSLKFSKSIIMDPEIKLIYESIDDNIDLDKLLHVDYWKLGIVLDLDCQRSKIIFDQFTKQHLRHNESYFWLMPTTGEKIPDYFYNLPLTIANEMTLAMRRNDNLHDENNTDNNNKRIYELYDVYNPSYRHGGKLNITYMGHWSLNDRNEGVLKIILTQYKYKRRGDLQGLVLNASIVIDFPAVPDYDTYIHNPINPHLDTMHRYNYALTLQMRDYYNFTLV</sequence>
<proteinExistence type="predicted"/>
<dbReference type="Pfam" id="PF24576">
    <property type="entry name" value="IR75A_N"/>
    <property type="match status" value="1"/>
</dbReference>
<dbReference type="InterPro" id="IPR057074">
    <property type="entry name" value="IR75A_N"/>
</dbReference>